<evidence type="ECO:0000259" key="1">
    <source>
        <dbReference type="Pfam" id="PF00561"/>
    </source>
</evidence>
<dbReference type="AlphaFoldDB" id="A0AAX3YQ18"/>
<organism evidence="3 5">
    <name type="scientific">Rhodococcus opacus</name>
    <name type="common">Nocardia opaca</name>
    <dbReference type="NCBI Taxonomy" id="37919"/>
    <lineage>
        <taxon>Bacteria</taxon>
        <taxon>Bacillati</taxon>
        <taxon>Actinomycetota</taxon>
        <taxon>Actinomycetes</taxon>
        <taxon>Mycobacteriales</taxon>
        <taxon>Nocardiaceae</taxon>
        <taxon>Rhodococcus</taxon>
    </lineage>
</organism>
<keyword evidence="3" id="KW-0378">Hydrolase</keyword>
<dbReference type="EMBL" id="JAPWIS010000017">
    <property type="protein sequence ID" value="MCZ4587588.1"/>
    <property type="molecule type" value="Genomic_DNA"/>
</dbReference>
<dbReference type="PANTHER" id="PTHR46438:SF11">
    <property type="entry name" value="LIPASE-RELATED"/>
    <property type="match status" value="1"/>
</dbReference>
<dbReference type="Pfam" id="PF00561">
    <property type="entry name" value="Abhydrolase_1"/>
    <property type="match status" value="1"/>
</dbReference>
<geneLocation type="plasmid" evidence="3 5">
    <name>pRho-VOC14-C342</name>
</geneLocation>
<dbReference type="InterPro" id="IPR029058">
    <property type="entry name" value="AB_hydrolase_fold"/>
</dbReference>
<dbReference type="Proteomes" id="UP001066327">
    <property type="component" value="Unassembled WGS sequence"/>
</dbReference>
<dbReference type="PANTHER" id="PTHR46438">
    <property type="entry name" value="ALPHA/BETA-HYDROLASES SUPERFAMILY PROTEIN"/>
    <property type="match status" value="1"/>
</dbReference>
<evidence type="ECO:0000313" key="4">
    <source>
        <dbReference type="Proteomes" id="UP001066327"/>
    </source>
</evidence>
<accession>A0AAX3YQ18</accession>
<keyword evidence="3" id="KW-0614">Plasmid</keyword>
<dbReference type="SUPFAM" id="SSF53474">
    <property type="entry name" value="alpha/beta-Hydrolases"/>
    <property type="match status" value="1"/>
</dbReference>
<dbReference type="RefSeq" id="WP_269591941.1">
    <property type="nucleotide sequence ID" value="NZ_CP130954.1"/>
</dbReference>
<gene>
    <name evidence="2" type="ORF">O4328_28535</name>
    <name evidence="3" type="ORF">Q5707_37720</name>
</gene>
<evidence type="ECO:0000313" key="2">
    <source>
        <dbReference type="EMBL" id="MCZ4587588.1"/>
    </source>
</evidence>
<name>A0AAX3YQ18_RHOOP</name>
<proteinExistence type="predicted"/>
<sequence>MFDTAWVALLGAEIRTVGNRYRGRCLVAGDGPPLILLHGQGGHLENFSRNVTELAQTHTVYAPDCVWHGLGPQPPFEPALIPTYVDQVLDLIESERLPRVSVLGQSMGGWTAARLAVDYESLVDRLILVNPQGIHLRARSTEPEILPAPGPAVRAKHLPALTDPSVATMRDRVLGLVADPTRIDDEVIQIRLNLYRRPEVNASLQRVMEAYMGGSSAPVYDHRVTEQQLHSISQRTLLIWGEKNMISPQAGRRISELIPQSELHVIADTGHWAHYEAPDEHNKIVAQFLAS</sequence>
<evidence type="ECO:0000313" key="3">
    <source>
        <dbReference type="EMBL" id="WLF51411.1"/>
    </source>
</evidence>
<reference evidence="2" key="1">
    <citation type="submission" date="2022-12" db="EMBL/GenBank/DDBJ databases">
        <authorList>
            <person name="Krivoruchko A.V."/>
            <person name="Elkin A."/>
        </authorList>
    </citation>
    <scope>NUCLEOTIDE SEQUENCE</scope>
    <source>
        <strain evidence="2">IEGM 249</strain>
    </source>
</reference>
<dbReference type="Gene3D" id="3.40.50.1820">
    <property type="entry name" value="alpha/beta hydrolase"/>
    <property type="match status" value="1"/>
</dbReference>
<protein>
    <submittedName>
        <fullName evidence="3">Alpha/beta hydrolase</fullName>
    </submittedName>
</protein>
<dbReference type="EMBL" id="CP130954">
    <property type="protein sequence ID" value="WLF51411.1"/>
    <property type="molecule type" value="Genomic_DNA"/>
</dbReference>
<evidence type="ECO:0000313" key="5">
    <source>
        <dbReference type="Proteomes" id="UP001231166"/>
    </source>
</evidence>
<dbReference type="Proteomes" id="UP001231166">
    <property type="component" value="Plasmid pRho-VOC14-C342"/>
</dbReference>
<feature type="domain" description="AB hydrolase-1" evidence="1">
    <location>
        <begin position="32"/>
        <end position="278"/>
    </location>
</feature>
<dbReference type="GO" id="GO:0016787">
    <property type="term" value="F:hydrolase activity"/>
    <property type="evidence" value="ECO:0007669"/>
    <property type="project" value="UniProtKB-KW"/>
</dbReference>
<reference evidence="3" key="2">
    <citation type="submission" date="2023-07" db="EMBL/GenBank/DDBJ databases">
        <title>Genomic analysis of Rhodococcus opacus VOC-14 with glycol ethers degradation activity.</title>
        <authorList>
            <person name="Narkevich D.A."/>
            <person name="Hlushen A.M."/>
            <person name="Akhremchuk A.E."/>
            <person name="Sikolenko M.A."/>
            <person name="Valentovich L.N."/>
        </authorList>
    </citation>
    <scope>NUCLEOTIDE SEQUENCE</scope>
    <source>
        <strain evidence="3">VOC-14</strain>
        <plasmid evidence="3">pRho-VOC14-C342</plasmid>
    </source>
</reference>
<dbReference type="InterPro" id="IPR000073">
    <property type="entry name" value="AB_hydrolase_1"/>
</dbReference>
<keyword evidence="4" id="KW-1185">Reference proteome</keyword>